<protein>
    <submittedName>
        <fullName evidence="2">Uncharacterized protein</fullName>
    </submittedName>
</protein>
<gene>
    <name evidence="2" type="ORF">ET418_11880</name>
</gene>
<dbReference type="AlphaFoldDB" id="A0A5A9XBR9"/>
<reference evidence="2 3" key="1">
    <citation type="submission" date="2019-04" db="EMBL/GenBank/DDBJ databases">
        <title>Geobacter ruber sp. nov., ferric-reducing bacteria isolated from paddy soil.</title>
        <authorList>
            <person name="Xu Z."/>
            <person name="Masuda Y."/>
            <person name="Itoh H."/>
            <person name="Senoo K."/>
        </authorList>
    </citation>
    <scope>NUCLEOTIDE SEQUENCE [LARGE SCALE GENOMIC DNA]</scope>
    <source>
        <strain evidence="2 3">Red88</strain>
    </source>
</reference>
<sequence length="112" mass="11937">MKKQPNPVRIVKKTAVTAPPATPSQQERPQFPFVGIGASADRRFRGVAGYGDDCFQRGGATSGEKTPGRSRTATADSSRVVELEQELQQLREALQTTRAENARLAGLLAAGG</sequence>
<organism evidence="2 3">
    <name type="scientific">Oryzomonas rubra</name>
    <dbReference type="NCBI Taxonomy" id="2509454"/>
    <lineage>
        <taxon>Bacteria</taxon>
        <taxon>Pseudomonadati</taxon>
        <taxon>Thermodesulfobacteriota</taxon>
        <taxon>Desulfuromonadia</taxon>
        <taxon>Geobacterales</taxon>
        <taxon>Geobacteraceae</taxon>
        <taxon>Oryzomonas</taxon>
    </lineage>
</organism>
<feature type="region of interest" description="Disordered" evidence="1">
    <location>
        <begin position="1"/>
        <end position="29"/>
    </location>
</feature>
<dbReference type="RefSeq" id="WP_149307833.1">
    <property type="nucleotide sequence ID" value="NZ_SRSD01000007.1"/>
</dbReference>
<comment type="caution">
    <text evidence="2">The sequence shown here is derived from an EMBL/GenBank/DDBJ whole genome shotgun (WGS) entry which is preliminary data.</text>
</comment>
<evidence type="ECO:0000313" key="3">
    <source>
        <dbReference type="Proteomes" id="UP000324298"/>
    </source>
</evidence>
<dbReference type="EMBL" id="SRSD01000007">
    <property type="protein sequence ID" value="KAA0890360.1"/>
    <property type="molecule type" value="Genomic_DNA"/>
</dbReference>
<evidence type="ECO:0000256" key="1">
    <source>
        <dbReference type="SAM" id="MobiDB-lite"/>
    </source>
</evidence>
<proteinExistence type="predicted"/>
<feature type="region of interest" description="Disordered" evidence="1">
    <location>
        <begin position="54"/>
        <end position="80"/>
    </location>
</feature>
<dbReference type="Proteomes" id="UP000324298">
    <property type="component" value="Unassembled WGS sequence"/>
</dbReference>
<evidence type="ECO:0000313" key="2">
    <source>
        <dbReference type="EMBL" id="KAA0890360.1"/>
    </source>
</evidence>
<name>A0A5A9XBR9_9BACT</name>
<accession>A0A5A9XBR9</accession>
<keyword evidence="3" id="KW-1185">Reference proteome</keyword>